<feature type="region of interest" description="Disordered" evidence="1">
    <location>
        <begin position="268"/>
        <end position="294"/>
    </location>
</feature>
<proteinExistence type="predicted"/>
<evidence type="ECO:0000313" key="3">
    <source>
        <dbReference type="Proteomes" id="UP000323225"/>
    </source>
</evidence>
<feature type="compositionally biased region" description="Basic and acidic residues" evidence="1">
    <location>
        <begin position="363"/>
        <end position="375"/>
    </location>
</feature>
<name>A0A5Q6PK67_VIBCL</name>
<gene>
    <name evidence="2" type="ORF">F0M16_08655</name>
</gene>
<dbReference type="Proteomes" id="UP000323225">
    <property type="component" value="Unassembled WGS sequence"/>
</dbReference>
<comment type="caution">
    <text evidence="2">The sequence shown here is derived from an EMBL/GenBank/DDBJ whole genome shotgun (WGS) entry which is preliminary data.</text>
</comment>
<evidence type="ECO:0000256" key="1">
    <source>
        <dbReference type="SAM" id="MobiDB-lite"/>
    </source>
</evidence>
<reference evidence="2 3" key="1">
    <citation type="submission" date="2019-09" db="EMBL/GenBank/DDBJ databases">
        <authorList>
            <person name="Kritzky A."/>
            <person name="Schelkanova E.Y."/>
            <person name="Alkhova Z.V."/>
            <person name="Smirnova N.I."/>
        </authorList>
    </citation>
    <scope>NUCLEOTIDE SEQUENCE [LARGE SCALE GENOMIC DNA]</scope>
    <source>
        <strain evidence="2 3">M1526</strain>
    </source>
</reference>
<dbReference type="EMBL" id="VUAA01000007">
    <property type="protein sequence ID" value="KAA1255277.1"/>
    <property type="molecule type" value="Genomic_DNA"/>
</dbReference>
<feature type="compositionally biased region" description="Acidic residues" evidence="1">
    <location>
        <begin position="428"/>
        <end position="443"/>
    </location>
</feature>
<accession>A0A5Q6PK67</accession>
<feature type="compositionally biased region" description="Basic and acidic residues" evidence="1">
    <location>
        <begin position="268"/>
        <end position="281"/>
    </location>
</feature>
<evidence type="ECO:0000313" key="2">
    <source>
        <dbReference type="EMBL" id="KAA1255277.1"/>
    </source>
</evidence>
<sequence>MNGAEFLSNLEQINRPVKSIKKIRKALLNLKEIDLIDTPVMTSIERGDLILKGKSLSETKYSYNILSGVKPIHTLVFLSAIVIGAPTLALTSSVIISSALTSCVFYSSFKMRKKWIRERIELLSERKEFKNEINIIAEGIKYLESLELTYNLGSIKQTTFKILHATDEISAGEIITLVDELEKAFIFNEEIGFLREQAFDECYVPLNYRSDDENLSKLDFLTIDPNYKTVKQEAEEVQSEFEQLIDRPFKERDVDAVRLSKTLAEAKKETPLVKHKSDPVTEHSQSNNDSHESVSKAAVIATGVATGIAITDSISDKSEETVDVYSEADSALSIDSDREEEYQDSGSNELNTKDLTNEIPQYDLDKAEKAEDKSSAIEQQFASEQSLSELLSSDEDEEDDESNLGDDFGDIEDELDFDLHASASAPDIEIDDDSDDGLSEDELGSLLNGFED</sequence>
<organism evidence="2 3">
    <name type="scientific">Vibrio cholerae</name>
    <dbReference type="NCBI Taxonomy" id="666"/>
    <lineage>
        <taxon>Bacteria</taxon>
        <taxon>Pseudomonadati</taxon>
        <taxon>Pseudomonadota</taxon>
        <taxon>Gammaproteobacteria</taxon>
        <taxon>Vibrionales</taxon>
        <taxon>Vibrionaceae</taxon>
        <taxon>Vibrio</taxon>
    </lineage>
</organism>
<dbReference type="AlphaFoldDB" id="A0A5Q6PK67"/>
<feature type="compositionally biased region" description="Acidic residues" evidence="1">
    <location>
        <begin position="392"/>
        <end position="416"/>
    </location>
</feature>
<feature type="region of interest" description="Disordered" evidence="1">
    <location>
        <begin position="316"/>
        <end position="452"/>
    </location>
</feature>
<protein>
    <submittedName>
        <fullName evidence="2">Uncharacterized protein</fullName>
    </submittedName>
</protein>